<reference evidence="2" key="1">
    <citation type="submission" date="2020-07" db="EMBL/GenBank/DDBJ databases">
        <authorList>
            <person name="Pettersson B.M.F."/>
            <person name="Behra P.R.K."/>
            <person name="Ramesh M."/>
            <person name="Das S."/>
            <person name="Dasgupta S."/>
            <person name="Kirsebom L.A."/>
        </authorList>
    </citation>
    <scope>NUCLEOTIDE SEQUENCE</scope>
    <source>
        <strain evidence="2">CCUG 55640</strain>
    </source>
</reference>
<evidence type="ECO:0000256" key="1">
    <source>
        <dbReference type="SAM" id="Phobius"/>
    </source>
</evidence>
<dbReference type="Pfam" id="PF17198">
    <property type="entry name" value="AveC_like"/>
    <property type="match status" value="1"/>
</dbReference>
<dbReference type="RefSeq" id="WP_082958124.1">
    <property type="nucleotide sequence ID" value="NZ_JACKVH010000012.1"/>
</dbReference>
<dbReference type="Proteomes" id="UP001141650">
    <property type="component" value="Unassembled WGS sequence"/>
</dbReference>
<sequence length="309" mass="34925">MLLAAQGPVPPATLHPGGIWFFNWVIPIVGGLVIVLAIADVVRRRRFTWGFLFLVSSMSIYWGETMGDWGQMLYYSPAFARHHMLEWLPLKTPNDPLFMPFAYAIYWSVHAVLVLWLSQWIGKRLGWSLLKAMLVLAVPVNYVWDFTVEGTASALGWWTYDPGIGPVLQWGSGGRITLLWTIGIMCVWPNLIAYWAGKPPIRGLNHLERFLRLDRFTSPKPVAGEPEVSPARPGTTATAVAVAEAPARRTKQQEFDDYLNYRVTIPRWRFELMRLGAWVLCFQVSSIALMGIPLLLVRTLTGAESPYIP</sequence>
<dbReference type="AlphaFoldDB" id="A0AA42BXB5"/>
<evidence type="ECO:0000313" key="2">
    <source>
        <dbReference type="EMBL" id="MCV7378026.1"/>
    </source>
</evidence>
<feature type="transmembrane region" description="Helical" evidence="1">
    <location>
        <begin position="20"/>
        <end position="39"/>
    </location>
</feature>
<feature type="transmembrane region" description="Helical" evidence="1">
    <location>
        <begin position="125"/>
        <end position="144"/>
    </location>
</feature>
<evidence type="ECO:0000313" key="3">
    <source>
        <dbReference type="Proteomes" id="UP001141650"/>
    </source>
</evidence>
<feature type="transmembrane region" description="Helical" evidence="1">
    <location>
        <begin position="275"/>
        <end position="296"/>
    </location>
</feature>
<feature type="transmembrane region" description="Helical" evidence="1">
    <location>
        <begin position="46"/>
        <end position="63"/>
    </location>
</feature>
<keyword evidence="1" id="KW-1133">Transmembrane helix</keyword>
<dbReference type="EMBL" id="JACKVH010000012">
    <property type="protein sequence ID" value="MCV7378026.1"/>
    <property type="molecule type" value="Genomic_DNA"/>
</dbReference>
<reference evidence="2" key="2">
    <citation type="journal article" date="2022" name="BMC Genomics">
        <title>Comparative genome analysis of mycobacteria focusing on tRNA and non-coding RNA.</title>
        <authorList>
            <person name="Behra P.R.K."/>
            <person name="Pettersson B.M.F."/>
            <person name="Ramesh M."/>
            <person name="Das S."/>
            <person name="Dasgupta S."/>
            <person name="Kirsebom L.A."/>
        </authorList>
    </citation>
    <scope>NUCLEOTIDE SEQUENCE</scope>
    <source>
        <strain evidence="2">CCUG 55640</strain>
    </source>
</reference>
<protein>
    <submittedName>
        <fullName evidence="2">Spirocyclase AveC family protein</fullName>
    </submittedName>
</protein>
<keyword evidence="1" id="KW-0472">Membrane</keyword>
<name>A0AA42BXB5_9MYCO</name>
<comment type="caution">
    <text evidence="2">The sequence shown here is derived from an EMBL/GenBank/DDBJ whole genome shotgun (WGS) entry which is preliminary data.</text>
</comment>
<feature type="transmembrane region" description="Helical" evidence="1">
    <location>
        <begin position="97"/>
        <end position="118"/>
    </location>
</feature>
<feature type="transmembrane region" description="Helical" evidence="1">
    <location>
        <begin position="178"/>
        <end position="197"/>
    </location>
</feature>
<dbReference type="InterPro" id="IPR033459">
    <property type="entry name" value="AveC-like"/>
</dbReference>
<accession>A0AA42BXB5</accession>
<organism evidence="2 3">
    <name type="scientific">Mycobacterium alsense</name>
    <dbReference type="NCBI Taxonomy" id="324058"/>
    <lineage>
        <taxon>Bacteria</taxon>
        <taxon>Bacillati</taxon>
        <taxon>Actinomycetota</taxon>
        <taxon>Actinomycetes</taxon>
        <taxon>Mycobacteriales</taxon>
        <taxon>Mycobacteriaceae</taxon>
        <taxon>Mycobacterium</taxon>
    </lineage>
</organism>
<keyword evidence="1" id="KW-0812">Transmembrane</keyword>
<proteinExistence type="predicted"/>
<gene>
    <name evidence="2" type="ORF">H7K38_05080</name>
</gene>